<dbReference type="PIRSF" id="PIRSF038800">
    <property type="entry name" value="KYNU"/>
    <property type="match status" value="1"/>
</dbReference>
<feature type="compositionally biased region" description="Gly residues" evidence="6">
    <location>
        <begin position="1"/>
        <end position="18"/>
    </location>
</feature>
<dbReference type="InterPro" id="IPR010111">
    <property type="entry name" value="Kynureninase"/>
</dbReference>
<accession>A0ABQ2F9M5</accession>
<gene>
    <name evidence="7" type="ORF">GCM10011509_14370</name>
</gene>
<comment type="subunit">
    <text evidence="4">Homodimer.</text>
</comment>
<dbReference type="PANTHER" id="PTHR14084">
    <property type="entry name" value="KYNURENINASE"/>
    <property type="match status" value="1"/>
</dbReference>
<reference evidence="8" key="1">
    <citation type="journal article" date="2019" name="Int. J. Syst. Evol. Microbiol.">
        <title>The Global Catalogue of Microorganisms (GCM) 10K type strain sequencing project: providing services to taxonomists for standard genome sequencing and annotation.</title>
        <authorList>
            <consortium name="The Broad Institute Genomics Platform"/>
            <consortium name="The Broad Institute Genome Sequencing Center for Infectious Disease"/>
            <person name="Wu L."/>
            <person name="Ma J."/>
        </authorList>
    </citation>
    <scope>NUCLEOTIDE SEQUENCE [LARGE SCALE GENOMIC DNA]</scope>
    <source>
        <strain evidence="8">CGMCC 1.5362</strain>
    </source>
</reference>
<dbReference type="InterPro" id="IPR015421">
    <property type="entry name" value="PyrdxlP-dep_Trfase_major"/>
</dbReference>
<organism evidence="7 8">
    <name type="scientific">Ornithinimicrobium pekingense</name>
    <dbReference type="NCBI Taxonomy" id="384677"/>
    <lineage>
        <taxon>Bacteria</taxon>
        <taxon>Bacillati</taxon>
        <taxon>Actinomycetota</taxon>
        <taxon>Actinomycetes</taxon>
        <taxon>Micrococcales</taxon>
        <taxon>Ornithinimicrobiaceae</taxon>
        <taxon>Ornithinimicrobium</taxon>
    </lineage>
</organism>
<evidence type="ECO:0000256" key="6">
    <source>
        <dbReference type="SAM" id="MobiDB-lite"/>
    </source>
</evidence>
<keyword evidence="3 4" id="KW-0663">Pyridoxal phosphate</keyword>
<comment type="cofactor">
    <cofactor evidence="4">
        <name>pyridoxal 5'-phosphate</name>
        <dbReference type="ChEBI" id="CHEBI:597326"/>
    </cofactor>
</comment>
<comment type="caution">
    <text evidence="7">The sequence shown here is derived from an EMBL/GenBank/DDBJ whole genome shotgun (WGS) entry which is preliminary data.</text>
</comment>
<comment type="pathway">
    <text evidence="4">Amino-acid degradation; L-kynurenine degradation; L-alanine and anthranilate from L-kynurenine: step 1/1.</text>
</comment>
<dbReference type="InterPro" id="IPR000653">
    <property type="entry name" value="DegT/StrS_aminotransferase"/>
</dbReference>
<dbReference type="InterPro" id="IPR015424">
    <property type="entry name" value="PyrdxlP-dep_Trfase"/>
</dbReference>
<keyword evidence="1 4" id="KW-0662">Pyridine nucleotide biosynthesis</keyword>
<evidence type="ECO:0000256" key="4">
    <source>
        <dbReference type="PIRNR" id="PIRNR038800"/>
    </source>
</evidence>
<feature type="region of interest" description="Disordered" evidence="6">
    <location>
        <begin position="1"/>
        <end position="21"/>
    </location>
</feature>
<comment type="similarity">
    <text evidence="5">Belongs to the DegT/DnrJ/EryC1 family.</text>
</comment>
<proteinExistence type="inferred from homology"/>
<comment type="pathway">
    <text evidence="4">Cofactor biosynthesis; NAD(+) biosynthesis; quinolinate from L-kynurenine: step 2/3.</text>
</comment>
<dbReference type="Pfam" id="PF22580">
    <property type="entry name" value="KYNU_C"/>
    <property type="match status" value="1"/>
</dbReference>
<keyword evidence="2 4" id="KW-0378">Hydrolase</keyword>
<dbReference type="InterPro" id="IPR015422">
    <property type="entry name" value="PyrdxlP-dep_Trfase_small"/>
</dbReference>
<evidence type="ECO:0000256" key="1">
    <source>
        <dbReference type="ARBA" id="ARBA00022642"/>
    </source>
</evidence>
<evidence type="ECO:0000256" key="3">
    <source>
        <dbReference type="ARBA" id="ARBA00022898"/>
    </source>
</evidence>
<dbReference type="EC" id="3.7.1.3" evidence="4"/>
<dbReference type="Proteomes" id="UP000662111">
    <property type="component" value="Unassembled WGS sequence"/>
</dbReference>
<comment type="catalytic activity">
    <reaction evidence="4">
        <text>3-hydroxy-L-kynurenine + H2O = 3-hydroxyanthranilate + L-alanine + H(+)</text>
        <dbReference type="Rhea" id="RHEA:25143"/>
        <dbReference type="ChEBI" id="CHEBI:15377"/>
        <dbReference type="ChEBI" id="CHEBI:15378"/>
        <dbReference type="ChEBI" id="CHEBI:36559"/>
        <dbReference type="ChEBI" id="CHEBI:57972"/>
        <dbReference type="ChEBI" id="CHEBI:58125"/>
        <dbReference type="EC" id="3.7.1.3"/>
    </reaction>
</comment>
<evidence type="ECO:0000313" key="8">
    <source>
        <dbReference type="Proteomes" id="UP000662111"/>
    </source>
</evidence>
<comment type="catalytic activity">
    <reaction evidence="4">
        <text>L-kynurenine + H2O = anthranilate + L-alanine + H(+)</text>
        <dbReference type="Rhea" id="RHEA:16813"/>
        <dbReference type="ChEBI" id="CHEBI:15377"/>
        <dbReference type="ChEBI" id="CHEBI:15378"/>
        <dbReference type="ChEBI" id="CHEBI:16567"/>
        <dbReference type="ChEBI" id="CHEBI:57959"/>
        <dbReference type="ChEBI" id="CHEBI:57972"/>
        <dbReference type="EC" id="3.7.1.3"/>
    </reaction>
</comment>
<protein>
    <recommendedName>
        <fullName evidence="4">Kynureninase</fullName>
        <ecNumber evidence="4">3.7.1.3</ecNumber>
    </recommendedName>
</protein>
<dbReference type="Gene3D" id="3.40.640.10">
    <property type="entry name" value="Type I PLP-dependent aspartate aminotransferase-like (Major domain)"/>
    <property type="match status" value="1"/>
</dbReference>
<evidence type="ECO:0000256" key="2">
    <source>
        <dbReference type="ARBA" id="ARBA00022801"/>
    </source>
</evidence>
<dbReference type="EMBL" id="BMLB01000003">
    <property type="protein sequence ID" value="GGK67175.1"/>
    <property type="molecule type" value="Genomic_DNA"/>
</dbReference>
<evidence type="ECO:0000313" key="7">
    <source>
        <dbReference type="EMBL" id="GGK67175.1"/>
    </source>
</evidence>
<dbReference type="SUPFAM" id="SSF53383">
    <property type="entry name" value="PLP-dependent transferases"/>
    <property type="match status" value="1"/>
</dbReference>
<dbReference type="Pfam" id="PF01041">
    <property type="entry name" value="DegT_DnrJ_EryC1"/>
    <property type="match status" value="1"/>
</dbReference>
<sequence length="435" mass="46509">MSGERSGNGGGGGGGGGVVTVSGAAPTRADALALDAADPLGGYPDRFERAEGVVAYFDGNSLGRPVAGVAEAMAGFVRHDWGTRLIRSWDEGWMRWPEEVGDLVGRVALGAAPGQTVVADSTTVLLYKLLRALADHQRALDPARTEIVLDRDNFPSDRYVAEGVAAERGMALRWIEVDTAAGVTPEQVAEVVGPATAVVLLSHVAYRSGWVADAEEITRLAHDAGALVLWDTCHSAGSVPVRADDWGWDAAVGCDYKYLGGGPGAPAHAYLAARLHDLPTLRQPVQGWMGRRDPFAMAQGYEPEPGVRSLVSGTPPVVGMVPLRLSLQLLEEAGIEAVRTKSLRLTDLAWAIVEDWPAGTGVTVGSPREHARRGGHITLRHPDFQAVNQRLWERGVIPDFRAPDGLRLGLAPLSTRFTEVWDGLAAVREELERLR</sequence>
<dbReference type="PANTHER" id="PTHR14084:SF0">
    <property type="entry name" value="KYNURENINASE"/>
    <property type="match status" value="1"/>
</dbReference>
<comment type="function">
    <text evidence="4">Catalyzes the cleavage of L-kynurenine (L-Kyn) and L-3-hydroxykynurenine (L-3OHKyn) into anthranilic acid (AA) and 3-hydroxyanthranilic acid (3-OHAA), respectively.</text>
</comment>
<keyword evidence="8" id="KW-1185">Reference proteome</keyword>
<name>A0ABQ2F9M5_9MICO</name>
<comment type="similarity">
    <text evidence="4">Belongs to the kynureninase family.</text>
</comment>
<dbReference type="Gene3D" id="3.90.1150.10">
    <property type="entry name" value="Aspartate Aminotransferase, domain 1"/>
    <property type="match status" value="1"/>
</dbReference>
<evidence type="ECO:0000256" key="5">
    <source>
        <dbReference type="RuleBase" id="RU004508"/>
    </source>
</evidence>